<feature type="transmembrane region" description="Helical" evidence="2">
    <location>
        <begin position="63"/>
        <end position="90"/>
    </location>
</feature>
<evidence type="ECO:0000256" key="2">
    <source>
        <dbReference type="SAM" id="Phobius"/>
    </source>
</evidence>
<dbReference type="InterPro" id="IPR036259">
    <property type="entry name" value="MFS_trans_sf"/>
</dbReference>
<keyword evidence="2" id="KW-0812">Transmembrane</keyword>
<keyword evidence="2" id="KW-0472">Membrane</keyword>
<evidence type="ECO:0000313" key="4">
    <source>
        <dbReference type="EMBL" id="WAR01117.1"/>
    </source>
</evidence>
<protein>
    <submittedName>
        <fullName evidence="4">MOT5-like protein</fullName>
    </submittedName>
</protein>
<feature type="transmembrane region" description="Helical" evidence="2">
    <location>
        <begin position="290"/>
        <end position="314"/>
    </location>
</feature>
<evidence type="ECO:0000259" key="3">
    <source>
        <dbReference type="PROSITE" id="PS50850"/>
    </source>
</evidence>
<keyword evidence="5" id="KW-1185">Reference proteome</keyword>
<reference evidence="4" key="1">
    <citation type="submission" date="2022-11" db="EMBL/GenBank/DDBJ databases">
        <title>Centuries of genome instability and evolution in soft-shell clam transmissible cancer (bioRxiv).</title>
        <authorList>
            <person name="Hart S.F.M."/>
            <person name="Yonemitsu M.A."/>
            <person name="Giersch R.M."/>
            <person name="Beal B.F."/>
            <person name="Arriagada G."/>
            <person name="Davis B.W."/>
            <person name="Ostrander E.A."/>
            <person name="Goff S.P."/>
            <person name="Metzger M.J."/>
        </authorList>
    </citation>
    <scope>NUCLEOTIDE SEQUENCE</scope>
    <source>
        <strain evidence="4">MELC-2E11</strain>
        <tissue evidence="4">Siphon/mantle</tissue>
    </source>
</reference>
<feature type="transmembrane region" description="Helical" evidence="2">
    <location>
        <begin position="158"/>
        <end position="178"/>
    </location>
</feature>
<dbReference type="EMBL" id="CP111015">
    <property type="protein sequence ID" value="WAR01117.1"/>
    <property type="molecule type" value="Genomic_DNA"/>
</dbReference>
<feature type="transmembrane region" description="Helical" evidence="2">
    <location>
        <begin position="133"/>
        <end position="151"/>
    </location>
</feature>
<feature type="transmembrane region" description="Helical" evidence="2">
    <location>
        <begin position="190"/>
        <end position="209"/>
    </location>
</feature>
<feature type="transmembrane region" description="Helical" evidence="2">
    <location>
        <begin position="378"/>
        <end position="396"/>
    </location>
</feature>
<feature type="transmembrane region" description="Helical" evidence="2">
    <location>
        <begin position="326"/>
        <end position="345"/>
    </location>
</feature>
<dbReference type="SUPFAM" id="SSF103473">
    <property type="entry name" value="MFS general substrate transporter"/>
    <property type="match status" value="1"/>
</dbReference>
<dbReference type="InterPro" id="IPR050327">
    <property type="entry name" value="Proton-linked_MCT"/>
</dbReference>
<evidence type="ECO:0000313" key="5">
    <source>
        <dbReference type="Proteomes" id="UP001164746"/>
    </source>
</evidence>
<accession>A0ABY7DTS0</accession>
<dbReference type="PANTHER" id="PTHR11360">
    <property type="entry name" value="MONOCARBOXYLATE TRANSPORTER"/>
    <property type="match status" value="1"/>
</dbReference>
<organism evidence="4 5">
    <name type="scientific">Mya arenaria</name>
    <name type="common">Soft-shell clam</name>
    <dbReference type="NCBI Taxonomy" id="6604"/>
    <lineage>
        <taxon>Eukaryota</taxon>
        <taxon>Metazoa</taxon>
        <taxon>Spiralia</taxon>
        <taxon>Lophotrochozoa</taxon>
        <taxon>Mollusca</taxon>
        <taxon>Bivalvia</taxon>
        <taxon>Autobranchia</taxon>
        <taxon>Heteroconchia</taxon>
        <taxon>Euheterodonta</taxon>
        <taxon>Imparidentia</taxon>
        <taxon>Neoheterodontei</taxon>
        <taxon>Myida</taxon>
        <taxon>Myoidea</taxon>
        <taxon>Myidae</taxon>
        <taxon>Mya</taxon>
    </lineage>
</organism>
<name>A0ABY7DTS0_MYAAR</name>
<dbReference type="PANTHER" id="PTHR11360:SF284">
    <property type="entry name" value="EG:103B4.3 PROTEIN-RELATED"/>
    <property type="match status" value="1"/>
</dbReference>
<dbReference type="Gene3D" id="1.20.1250.20">
    <property type="entry name" value="MFS general substrate transporter like domains"/>
    <property type="match status" value="1"/>
</dbReference>
<feature type="transmembrane region" description="Helical" evidence="2">
    <location>
        <begin position="102"/>
        <end position="121"/>
    </location>
</feature>
<dbReference type="InterPro" id="IPR011701">
    <property type="entry name" value="MFS"/>
</dbReference>
<dbReference type="CDD" id="cd17352">
    <property type="entry name" value="MFS_MCT_SLC16"/>
    <property type="match status" value="1"/>
</dbReference>
<evidence type="ECO:0000256" key="1">
    <source>
        <dbReference type="ARBA" id="ARBA00004141"/>
    </source>
</evidence>
<sequence length="437" mass="47557">MDIPSVAGISGATSYEINDCKSNFSSSGRSECSIESSESFKQRMKEASSEHTISKIEDTEGGWSWIVTFAAFMFYFLVDGVSFSFGVFYVELLETFNASSWATSWIVSVMLGTYLLVGPLVGALVNKFGCRTVASAGSFVAAIAFFACTYAPSIKSMIIVYGFVGGIGIGMMYITPVVAVEEYFVKRNALAVGIAFSGCGIGTFALPPLMEYLISVYSWRGAMQIMAAIVLNGVPLGFLLQPGFVKKPANIEDKNIADGEEAMPKEDENKTGFCRFLPTFNVDLLRSPTFVLFGVFNCLCIFGYFIPFAFLPAFGQSKGFSSQKSSLLVSTIGISSTISVLISGWVSDQTWANPIFIYSVAAFVGGVATVLVPFYPSYLTLILYCIIFGICLGALYDKLENYVGTFFFSGFTMVLAGILTLQILWIQKLENRGKQTK</sequence>
<proteinExistence type="predicted"/>
<dbReference type="Pfam" id="PF07690">
    <property type="entry name" value="MFS_1"/>
    <property type="match status" value="1"/>
</dbReference>
<feature type="transmembrane region" description="Helical" evidence="2">
    <location>
        <begin position="351"/>
        <end position="371"/>
    </location>
</feature>
<dbReference type="Proteomes" id="UP001164746">
    <property type="component" value="Chromosome 4"/>
</dbReference>
<comment type="subcellular location">
    <subcellularLocation>
        <location evidence="1">Membrane</location>
        <topology evidence="1">Multi-pass membrane protein</topology>
    </subcellularLocation>
</comment>
<feature type="transmembrane region" description="Helical" evidence="2">
    <location>
        <begin position="402"/>
        <end position="426"/>
    </location>
</feature>
<feature type="transmembrane region" description="Helical" evidence="2">
    <location>
        <begin position="221"/>
        <end position="240"/>
    </location>
</feature>
<gene>
    <name evidence="4" type="ORF">MAR_007675</name>
</gene>
<keyword evidence="2" id="KW-1133">Transmembrane helix</keyword>
<feature type="domain" description="Major facilitator superfamily (MFS) profile" evidence="3">
    <location>
        <begin position="63"/>
        <end position="437"/>
    </location>
</feature>
<dbReference type="PROSITE" id="PS50850">
    <property type="entry name" value="MFS"/>
    <property type="match status" value="1"/>
</dbReference>
<dbReference type="InterPro" id="IPR020846">
    <property type="entry name" value="MFS_dom"/>
</dbReference>